<proteinExistence type="predicted"/>
<dbReference type="GO" id="GO:0051082">
    <property type="term" value="F:unfolded protein binding"/>
    <property type="evidence" value="ECO:0007669"/>
    <property type="project" value="TreeGrafter"/>
</dbReference>
<dbReference type="Proteomes" id="UP001501920">
    <property type="component" value="Chromosome 26"/>
</dbReference>
<accession>A0A3B4E1N6</accession>
<dbReference type="GeneTree" id="ENSGT00940000155792"/>
<keyword evidence="4" id="KW-1185">Reference proteome</keyword>
<dbReference type="STRING" id="42514.ENSPNAP00000029603"/>
<dbReference type="Gene3D" id="1.10.287.110">
    <property type="entry name" value="DnaJ domain"/>
    <property type="match status" value="1"/>
</dbReference>
<keyword evidence="1" id="KW-0732">Signal</keyword>
<dbReference type="GO" id="GO:0005737">
    <property type="term" value="C:cytoplasm"/>
    <property type="evidence" value="ECO:0007669"/>
    <property type="project" value="TreeGrafter"/>
</dbReference>
<evidence type="ECO:0000313" key="4">
    <source>
        <dbReference type="Proteomes" id="UP001501920"/>
    </source>
</evidence>
<dbReference type="Pfam" id="PF00226">
    <property type="entry name" value="DnaJ"/>
    <property type="match status" value="1"/>
</dbReference>
<dbReference type="InterPro" id="IPR018253">
    <property type="entry name" value="DnaJ_domain_CS"/>
</dbReference>
<reference evidence="3" key="2">
    <citation type="submission" date="2025-08" db="UniProtKB">
        <authorList>
            <consortium name="Ensembl"/>
        </authorList>
    </citation>
    <scope>IDENTIFICATION</scope>
</reference>
<dbReference type="InterPro" id="IPR036869">
    <property type="entry name" value="J_dom_sf"/>
</dbReference>
<dbReference type="SMART" id="SM00271">
    <property type="entry name" value="DnaJ"/>
    <property type="match status" value="1"/>
</dbReference>
<name>A0A3B4E1N6_PYGNA</name>
<dbReference type="PROSITE" id="PS50076">
    <property type="entry name" value="DNAJ_2"/>
    <property type="match status" value="1"/>
</dbReference>
<organism evidence="3 4">
    <name type="scientific">Pygocentrus nattereri</name>
    <name type="common">Red-bellied piranha</name>
    <dbReference type="NCBI Taxonomy" id="42514"/>
    <lineage>
        <taxon>Eukaryota</taxon>
        <taxon>Metazoa</taxon>
        <taxon>Chordata</taxon>
        <taxon>Craniata</taxon>
        <taxon>Vertebrata</taxon>
        <taxon>Euteleostomi</taxon>
        <taxon>Actinopterygii</taxon>
        <taxon>Neopterygii</taxon>
        <taxon>Teleostei</taxon>
        <taxon>Ostariophysi</taxon>
        <taxon>Characiformes</taxon>
        <taxon>Characoidei</taxon>
        <taxon>Pygocentrus</taxon>
    </lineage>
</organism>
<reference evidence="3" key="3">
    <citation type="submission" date="2025-09" db="UniProtKB">
        <authorList>
            <consortium name="Ensembl"/>
        </authorList>
    </citation>
    <scope>IDENTIFICATION</scope>
</reference>
<evidence type="ECO:0000259" key="2">
    <source>
        <dbReference type="PROSITE" id="PS50076"/>
    </source>
</evidence>
<sequence length="168" mass="19300">MALPVHLCVLLLCASVTECVSDFYSVLGVPRVATEKDIKKAFRQLALKFHPDRNRSPDAQQIFTQLAQAYEVLSDQERRRLYDLTHMDQCHEKAKGKPEPGCSVRDDKGGSYGNSDFPSYSLDDLLEMLRMEDLFMGEDDVGQGWNFALWDEFQEEEEDQFSFMFGIL</sequence>
<dbReference type="OMA" id="CASVTEC"/>
<dbReference type="SUPFAM" id="SSF46565">
    <property type="entry name" value="Chaperone J-domain"/>
    <property type="match status" value="1"/>
</dbReference>
<dbReference type="Ensembl" id="ENSPNAT00000016884.2">
    <property type="protein sequence ID" value="ENSPNAP00000029603.1"/>
    <property type="gene ID" value="ENSPNAG00000015767.2"/>
</dbReference>
<dbReference type="InterPro" id="IPR001623">
    <property type="entry name" value="DnaJ_domain"/>
</dbReference>
<dbReference type="GO" id="GO:0042026">
    <property type="term" value="P:protein refolding"/>
    <property type="evidence" value="ECO:0007669"/>
    <property type="project" value="TreeGrafter"/>
</dbReference>
<dbReference type="PRINTS" id="PR00625">
    <property type="entry name" value="JDOMAIN"/>
</dbReference>
<evidence type="ECO:0000313" key="3">
    <source>
        <dbReference type="Ensembl" id="ENSPNAP00000029603.1"/>
    </source>
</evidence>
<evidence type="ECO:0000256" key="1">
    <source>
        <dbReference type="SAM" id="SignalP"/>
    </source>
</evidence>
<feature type="domain" description="J" evidence="2">
    <location>
        <begin position="22"/>
        <end position="86"/>
    </location>
</feature>
<dbReference type="AlphaFoldDB" id="A0A3B4E1N6"/>
<dbReference type="CDD" id="cd06257">
    <property type="entry name" value="DnaJ"/>
    <property type="match status" value="1"/>
</dbReference>
<feature type="chain" id="PRO_5017189204" description="J domain-containing protein" evidence="1">
    <location>
        <begin position="20"/>
        <end position="168"/>
    </location>
</feature>
<protein>
    <recommendedName>
        <fullName evidence="2">J domain-containing protein</fullName>
    </recommendedName>
</protein>
<dbReference type="PANTHER" id="PTHR43096:SF10">
    <property type="entry name" value="CHAPERONE PROTEIN DNAJ A6, CHLOROPLASTIC"/>
    <property type="match status" value="1"/>
</dbReference>
<dbReference type="PROSITE" id="PS00636">
    <property type="entry name" value="DNAJ_1"/>
    <property type="match status" value="1"/>
</dbReference>
<reference evidence="3 4" key="1">
    <citation type="submission" date="2020-10" db="EMBL/GenBank/DDBJ databases">
        <title>Pygocentrus nattereri (red-bellied piranha) genome, fPygNat1, primary haplotype.</title>
        <authorList>
            <person name="Myers G."/>
            <person name="Meyer A."/>
            <person name="Karagic N."/>
            <person name="Pippel M."/>
            <person name="Winkler S."/>
            <person name="Tracey A."/>
            <person name="Wood J."/>
            <person name="Formenti G."/>
            <person name="Howe K."/>
            <person name="Fedrigo O."/>
            <person name="Jarvis E.D."/>
        </authorList>
    </citation>
    <scope>NUCLEOTIDE SEQUENCE [LARGE SCALE GENOMIC DNA]</scope>
</reference>
<dbReference type="PANTHER" id="PTHR43096">
    <property type="entry name" value="DNAJ HOMOLOG 1, MITOCHONDRIAL-RELATED"/>
    <property type="match status" value="1"/>
</dbReference>
<feature type="signal peptide" evidence="1">
    <location>
        <begin position="1"/>
        <end position="19"/>
    </location>
</feature>